<comment type="caution">
    <text evidence="1">The sequence shown here is derived from an EMBL/GenBank/DDBJ whole genome shotgun (WGS) entry which is preliminary data.</text>
</comment>
<proteinExistence type="predicted"/>
<accession>A0ACC2SP79</accession>
<reference evidence="1" key="1">
    <citation type="submission" date="2022-04" db="EMBL/GenBank/DDBJ databases">
        <title>Genome of the entomopathogenic fungus Entomophthora muscae.</title>
        <authorList>
            <person name="Elya C."/>
            <person name="Lovett B.R."/>
            <person name="Lee E."/>
            <person name="Macias A.M."/>
            <person name="Hajek A.E."/>
            <person name="De Bivort B.L."/>
            <person name="Kasson M.T."/>
            <person name="De Fine Licht H.H."/>
            <person name="Stajich J.E."/>
        </authorList>
    </citation>
    <scope>NUCLEOTIDE SEQUENCE</scope>
    <source>
        <strain evidence="1">Berkeley</strain>
    </source>
</reference>
<evidence type="ECO:0000313" key="2">
    <source>
        <dbReference type="Proteomes" id="UP001165960"/>
    </source>
</evidence>
<organism evidence="1 2">
    <name type="scientific">Entomophthora muscae</name>
    <dbReference type="NCBI Taxonomy" id="34485"/>
    <lineage>
        <taxon>Eukaryota</taxon>
        <taxon>Fungi</taxon>
        <taxon>Fungi incertae sedis</taxon>
        <taxon>Zoopagomycota</taxon>
        <taxon>Entomophthoromycotina</taxon>
        <taxon>Entomophthoromycetes</taxon>
        <taxon>Entomophthorales</taxon>
        <taxon>Entomophthoraceae</taxon>
        <taxon>Entomophthora</taxon>
    </lineage>
</organism>
<evidence type="ECO:0000313" key="1">
    <source>
        <dbReference type="EMBL" id="KAJ9064192.1"/>
    </source>
</evidence>
<gene>
    <name evidence="1" type="primary">NCA2_2</name>
    <name evidence="1" type="ORF">DSO57_1032988</name>
</gene>
<keyword evidence="2" id="KW-1185">Reference proteome</keyword>
<protein>
    <submittedName>
        <fullName evidence="1">Nuclear control of ATPase protein 2</fullName>
    </submittedName>
</protein>
<dbReference type="EMBL" id="QTSX02004514">
    <property type="protein sequence ID" value="KAJ9064192.1"/>
    <property type="molecule type" value="Genomic_DNA"/>
</dbReference>
<name>A0ACC2SP79_9FUNG</name>
<sequence>MTYAEERYRFLLEGANHQFSSKVAEYGMSGLAHFDDAIKESEVSVTVLNSLLYPLPISTVSNSNEIDAQGPVRTKSIKKVQLPAIGELKSRLDTVSESKDRSTKNNDDFIHLELLFLSQVSCAVQCILIDTILRDIVPLSDSIQEWNRYRGDVTNHVLYAFESLPSRCVIGMRAAMSYDFANHQTSKTLRIFGTKISRSPVNQLIRKPLKKMQVEIESKREQLARLRELYGATLGFVCEQEAMLNGSETDPTKVGRSLLRSVSLLGSLIENLVSSKQQVESLASVEDLEGYAINLIYVKLTQALESLEGTSRLVSQQMREHKPPNVYSRMLLPSVVGVLAFRVASRMAWENRESILKSILDMKETAAAFFKDWILEPIRDIVKTIRHKDNQISIMSQASIDSELMSLERMVVDFAARKGPGVDLELERNLIRQGSLGTVLEAYESSIKAPLYSALFGDLIQTLLIQGQKTKVDASMALRALDSLLKSNELTFSLIAAIPPILLAWSGYNFLRRLWLERIGKSRDQIYRKARLTIGRIFRILNSQIRDNISSQEHYTNQGFLLCEIHYLRQLIASIQFFSDQDDQEAFIESIRDLESTSLSPQQRLNVIHHISAFYPIPFRLSAE</sequence>
<dbReference type="Proteomes" id="UP001165960">
    <property type="component" value="Unassembled WGS sequence"/>
</dbReference>